<sequence length="187" mass="19620">MRSSQLLALSTVLVPAASAAMISFAMDSDTCGDGFYIGCFGLSAGQCCDLRSGYQGRSVNFVLDETSAVVGKAYSGAGCAATDLVGEQASPSDVNFFCLTQPSALVSSAHFEAAGVAARKTKKSRGTKECRSPDHVVFPGGARASIEDLAEREYLEMNTDVCMLYLDMIVARSDAAAVEAKIAAFRK</sequence>
<reference evidence="3" key="1">
    <citation type="submission" date="2016-02" db="EMBL/GenBank/DDBJ databases">
        <title>Draft genome sequence of Microdochium bolleyi, a fungal endophyte of beachgrass.</title>
        <authorList>
            <consortium name="DOE Joint Genome Institute"/>
            <person name="David A.S."/>
            <person name="May G."/>
            <person name="Haridas S."/>
            <person name="Lim J."/>
            <person name="Wang M."/>
            <person name="Labutti K."/>
            <person name="Lipzen A."/>
            <person name="Barry K."/>
            <person name="Grigoriev I.V."/>
        </authorList>
    </citation>
    <scope>NUCLEOTIDE SEQUENCE [LARGE SCALE GENOMIC DNA]</scope>
    <source>
        <strain evidence="3">J235TASD1</strain>
    </source>
</reference>
<name>A0A136IQT1_9PEZI</name>
<protein>
    <submittedName>
        <fullName evidence="2">Uncharacterized protein</fullName>
    </submittedName>
</protein>
<gene>
    <name evidence="2" type="ORF">Micbo1qcDRAFT_179162</name>
</gene>
<dbReference type="AlphaFoldDB" id="A0A136IQT1"/>
<dbReference type="EMBL" id="KQ964263">
    <property type="protein sequence ID" value="KXJ87287.1"/>
    <property type="molecule type" value="Genomic_DNA"/>
</dbReference>
<evidence type="ECO:0000313" key="3">
    <source>
        <dbReference type="Proteomes" id="UP000070501"/>
    </source>
</evidence>
<keyword evidence="1" id="KW-0732">Signal</keyword>
<evidence type="ECO:0000256" key="1">
    <source>
        <dbReference type="SAM" id="SignalP"/>
    </source>
</evidence>
<evidence type="ECO:0000313" key="2">
    <source>
        <dbReference type="EMBL" id="KXJ87287.1"/>
    </source>
</evidence>
<accession>A0A136IQT1</accession>
<feature type="chain" id="PRO_5007292968" evidence="1">
    <location>
        <begin position="20"/>
        <end position="187"/>
    </location>
</feature>
<dbReference type="InParanoid" id="A0A136IQT1"/>
<proteinExistence type="predicted"/>
<keyword evidence="3" id="KW-1185">Reference proteome</keyword>
<feature type="signal peptide" evidence="1">
    <location>
        <begin position="1"/>
        <end position="19"/>
    </location>
</feature>
<dbReference type="OrthoDB" id="4766761at2759"/>
<organism evidence="2 3">
    <name type="scientific">Microdochium bolleyi</name>
    <dbReference type="NCBI Taxonomy" id="196109"/>
    <lineage>
        <taxon>Eukaryota</taxon>
        <taxon>Fungi</taxon>
        <taxon>Dikarya</taxon>
        <taxon>Ascomycota</taxon>
        <taxon>Pezizomycotina</taxon>
        <taxon>Sordariomycetes</taxon>
        <taxon>Xylariomycetidae</taxon>
        <taxon>Xylariales</taxon>
        <taxon>Microdochiaceae</taxon>
        <taxon>Microdochium</taxon>
    </lineage>
</organism>
<dbReference type="Proteomes" id="UP000070501">
    <property type="component" value="Unassembled WGS sequence"/>
</dbReference>